<feature type="domain" description="Transposable element P transposase-like RNase H" evidence="1">
    <location>
        <begin position="117"/>
        <end position="192"/>
    </location>
</feature>
<protein>
    <submittedName>
        <fullName evidence="2">(salmon louse) hypothetical protein</fullName>
    </submittedName>
</protein>
<dbReference type="Proteomes" id="UP000675881">
    <property type="component" value="Chromosome 5"/>
</dbReference>
<accession>A0A7R8H963</accession>
<dbReference type="EMBL" id="HG994584">
    <property type="protein sequence ID" value="CAF2949908.1"/>
    <property type="molecule type" value="Genomic_DNA"/>
</dbReference>
<name>A0A7R8H963_LEPSM</name>
<proteinExistence type="predicted"/>
<organism evidence="2 3">
    <name type="scientific">Lepeophtheirus salmonis</name>
    <name type="common">Salmon louse</name>
    <name type="synonym">Caligus salmonis</name>
    <dbReference type="NCBI Taxonomy" id="72036"/>
    <lineage>
        <taxon>Eukaryota</taxon>
        <taxon>Metazoa</taxon>
        <taxon>Ecdysozoa</taxon>
        <taxon>Arthropoda</taxon>
        <taxon>Crustacea</taxon>
        <taxon>Multicrustacea</taxon>
        <taxon>Hexanauplia</taxon>
        <taxon>Copepoda</taxon>
        <taxon>Siphonostomatoida</taxon>
        <taxon>Caligidae</taxon>
        <taxon>Lepeophtheirus</taxon>
    </lineage>
</organism>
<dbReference type="AlphaFoldDB" id="A0A7R8H963"/>
<dbReference type="OrthoDB" id="6759522at2759"/>
<dbReference type="Pfam" id="PF21787">
    <property type="entry name" value="TNP-like_RNaseH_N"/>
    <property type="match status" value="1"/>
</dbReference>
<evidence type="ECO:0000313" key="3">
    <source>
        <dbReference type="Proteomes" id="UP000675881"/>
    </source>
</evidence>
<sequence>MLSNNITDWYFIILKDTFFGHFELTKKFMWMYWNFLWVQNLMNVFPAHPEEYIHIKHIKINLLSETSKVRAYSDKTIKKSLQLRLSCGTSGHQILISHGYPLPSNWTLQRNLKHIDFQPGILHTVMNLLQLKTQTMEDSNKYCGIVMDEMSIKSTLEYDAGDQLVRGYDTVKPSSDELATHVLVFALVGVKTRC</sequence>
<reference evidence="2" key="1">
    <citation type="submission" date="2021-02" db="EMBL/GenBank/DDBJ databases">
        <authorList>
            <person name="Bekaert M."/>
        </authorList>
    </citation>
    <scope>NUCLEOTIDE SEQUENCE</scope>
    <source>
        <strain evidence="2">IoA-00</strain>
    </source>
</reference>
<dbReference type="InterPro" id="IPR048365">
    <property type="entry name" value="TNP-like_RNaseH_N"/>
</dbReference>
<gene>
    <name evidence="2" type="ORF">LSAA_10865</name>
</gene>
<evidence type="ECO:0000259" key="1">
    <source>
        <dbReference type="Pfam" id="PF21787"/>
    </source>
</evidence>
<keyword evidence="3" id="KW-1185">Reference proteome</keyword>
<evidence type="ECO:0000313" key="2">
    <source>
        <dbReference type="EMBL" id="CAF2949908.1"/>
    </source>
</evidence>